<organism evidence="1 2">
    <name type="scientific">Haemaphysalis longicornis</name>
    <name type="common">Bush tick</name>
    <dbReference type="NCBI Taxonomy" id="44386"/>
    <lineage>
        <taxon>Eukaryota</taxon>
        <taxon>Metazoa</taxon>
        <taxon>Ecdysozoa</taxon>
        <taxon>Arthropoda</taxon>
        <taxon>Chelicerata</taxon>
        <taxon>Arachnida</taxon>
        <taxon>Acari</taxon>
        <taxon>Parasitiformes</taxon>
        <taxon>Ixodida</taxon>
        <taxon>Ixodoidea</taxon>
        <taxon>Ixodidae</taxon>
        <taxon>Haemaphysalinae</taxon>
        <taxon>Haemaphysalis</taxon>
    </lineage>
</organism>
<protein>
    <recommendedName>
        <fullName evidence="3">Nuclease HARBI1</fullName>
    </recommendedName>
</protein>
<accession>A0A9J6HAU3</accession>
<proteinExistence type="predicted"/>
<evidence type="ECO:0000313" key="1">
    <source>
        <dbReference type="EMBL" id="KAH9384202.1"/>
    </source>
</evidence>
<dbReference type="EMBL" id="JABSTR010001790">
    <property type="protein sequence ID" value="KAH9384202.1"/>
    <property type="molecule type" value="Genomic_DNA"/>
</dbReference>
<sequence>MCRDHASGIGKTPWSITATASFSIDIDSPEETIVDLLARLPTNRGSPIPPMLQLLIALRFYGVGTFQVVTGDLVNVSQPTVCRAVKRMSELIWGAFSVLKLRSPTTRKFHDIACDFYKITKFPGNFYCPHYYLHNN</sequence>
<evidence type="ECO:0000313" key="2">
    <source>
        <dbReference type="Proteomes" id="UP000821853"/>
    </source>
</evidence>
<evidence type="ECO:0008006" key="3">
    <source>
        <dbReference type="Google" id="ProtNLM"/>
    </source>
</evidence>
<dbReference type="AlphaFoldDB" id="A0A9J6HAU3"/>
<reference evidence="1 2" key="1">
    <citation type="journal article" date="2020" name="Cell">
        <title>Large-Scale Comparative Analyses of Tick Genomes Elucidate Their Genetic Diversity and Vector Capacities.</title>
        <authorList>
            <consortium name="Tick Genome and Microbiome Consortium (TIGMIC)"/>
            <person name="Jia N."/>
            <person name="Wang J."/>
            <person name="Shi W."/>
            <person name="Du L."/>
            <person name="Sun Y."/>
            <person name="Zhan W."/>
            <person name="Jiang J.F."/>
            <person name="Wang Q."/>
            <person name="Zhang B."/>
            <person name="Ji P."/>
            <person name="Bell-Sakyi L."/>
            <person name="Cui X.M."/>
            <person name="Yuan T.T."/>
            <person name="Jiang B.G."/>
            <person name="Yang W.F."/>
            <person name="Lam T.T."/>
            <person name="Chang Q.C."/>
            <person name="Ding S.J."/>
            <person name="Wang X.J."/>
            <person name="Zhu J.G."/>
            <person name="Ruan X.D."/>
            <person name="Zhao L."/>
            <person name="Wei J.T."/>
            <person name="Ye R.Z."/>
            <person name="Que T.C."/>
            <person name="Du C.H."/>
            <person name="Zhou Y.H."/>
            <person name="Cheng J.X."/>
            <person name="Dai P.F."/>
            <person name="Guo W.B."/>
            <person name="Han X.H."/>
            <person name="Huang E.J."/>
            <person name="Li L.F."/>
            <person name="Wei W."/>
            <person name="Gao Y.C."/>
            <person name="Liu J.Z."/>
            <person name="Shao H.Z."/>
            <person name="Wang X."/>
            <person name="Wang C.C."/>
            <person name="Yang T.C."/>
            <person name="Huo Q.B."/>
            <person name="Li W."/>
            <person name="Chen H.Y."/>
            <person name="Chen S.E."/>
            <person name="Zhou L.G."/>
            <person name="Ni X.B."/>
            <person name="Tian J.H."/>
            <person name="Sheng Y."/>
            <person name="Liu T."/>
            <person name="Pan Y.S."/>
            <person name="Xia L.Y."/>
            <person name="Li J."/>
            <person name="Zhao F."/>
            <person name="Cao W.C."/>
        </authorList>
    </citation>
    <scope>NUCLEOTIDE SEQUENCE [LARGE SCALE GENOMIC DNA]</scope>
    <source>
        <strain evidence="1">HaeL-2018</strain>
    </source>
</reference>
<comment type="caution">
    <text evidence="1">The sequence shown here is derived from an EMBL/GenBank/DDBJ whole genome shotgun (WGS) entry which is preliminary data.</text>
</comment>
<dbReference type="OrthoDB" id="6510620at2759"/>
<gene>
    <name evidence="1" type="ORF">HPB48_026195</name>
</gene>
<name>A0A9J6HAU3_HAELO</name>
<dbReference type="Proteomes" id="UP000821853">
    <property type="component" value="Unassembled WGS sequence"/>
</dbReference>
<keyword evidence="2" id="KW-1185">Reference proteome</keyword>
<dbReference type="VEuPathDB" id="VectorBase:HLOH_048502"/>